<dbReference type="AlphaFoldDB" id="A0A2S2E5Q8"/>
<dbReference type="GO" id="GO:0003724">
    <property type="term" value="F:RNA helicase activity"/>
    <property type="evidence" value="ECO:0007669"/>
    <property type="project" value="UniProtKB-EC"/>
</dbReference>
<dbReference type="InterPro" id="IPR001650">
    <property type="entry name" value="Helicase_C-like"/>
</dbReference>
<dbReference type="KEGG" id="salh:HMF8227_02539"/>
<dbReference type="Proteomes" id="UP000245728">
    <property type="component" value="Chromosome"/>
</dbReference>
<reference evidence="3 4" key="1">
    <citation type="submission" date="2018-05" db="EMBL/GenBank/DDBJ databases">
        <title>Salinimonas sp. HMF8227 Genome sequencing and assembly.</title>
        <authorList>
            <person name="Kang H."/>
            <person name="Kang J."/>
            <person name="Cha I."/>
            <person name="Kim H."/>
            <person name="Joh K."/>
        </authorList>
    </citation>
    <scope>NUCLEOTIDE SEQUENCE [LARGE SCALE GENOMIC DNA]</scope>
    <source>
        <strain evidence="3 4">HMF8227</strain>
    </source>
</reference>
<dbReference type="InterPro" id="IPR027417">
    <property type="entry name" value="P-loop_NTPase"/>
</dbReference>
<dbReference type="Gene3D" id="3.40.50.300">
    <property type="entry name" value="P-loop containing nucleotide triphosphate hydrolases"/>
    <property type="match status" value="1"/>
</dbReference>
<keyword evidence="3" id="KW-0547">Nucleotide-binding</keyword>
<accession>A0A2S2E5Q8</accession>
<dbReference type="EC" id="3.6.4.13" evidence="3"/>
<keyword evidence="3" id="KW-0347">Helicase</keyword>
<feature type="region of interest" description="Disordered" evidence="1">
    <location>
        <begin position="34"/>
        <end position="97"/>
    </location>
</feature>
<name>A0A2S2E5Q8_9ALTE</name>
<keyword evidence="3" id="KW-0067">ATP-binding</keyword>
<sequence length="97" mass="10763">MFTRTKALADFKSGKVRVLVATDIAARGLDIDQLPREIIEGFEPDPNAKPEVKEDKPRNNQRRRRPRRGNNAGNGNNGNANGGSGRHRSRQERSVSA</sequence>
<feature type="compositionally biased region" description="Basic and acidic residues" evidence="1">
    <location>
        <begin position="46"/>
        <end position="58"/>
    </location>
</feature>
<keyword evidence="3" id="KW-0378">Hydrolase</keyword>
<dbReference type="SUPFAM" id="SSF52540">
    <property type="entry name" value="P-loop containing nucleoside triphosphate hydrolases"/>
    <property type="match status" value="1"/>
</dbReference>
<dbReference type="EMBL" id="CP029347">
    <property type="protein sequence ID" value="AWL12991.1"/>
    <property type="molecule type" value="Genomic_DNA"/>
</dbReference>
<evidence type="ECO:0000256" key="1">
    <source>
        <dbReference type="SAM" id="MobiDB-lite"/>
    </source>
</evidence>
<feature type="compositionally biased region" description="Basic residues" evidence="1">
    <location>
        <begin position="59"/>
        <end position="68"/>
    </location>
</feature>
<evidence type="ECO:0000259" key="2">
    <source>
        <dbReference type="Pfam" id="PF00271"/>
    </source>
</evidence>
<protein>
    <submittedName>
        <fullName evidence="3">RNA helicase</fullName>
        <ecNumber evidence="3">3.6.4.13</ecNumber>
    </submittedName>
</protein>
<feature type="compositionally biased region" description="Low complexity" evidence="1">
    <location>
        <begin position="69"/>
        <end position="79"/>
    </location>
</feature>
<feature type="domain" description="Helicase C-terminal" evidence="2">
    <location>
        <begin position="3"/>
        <end position="66"/>
    </location>
</feature>
<proteinExistence type="predicted"/>
<keyword evidence="4" id="KW-1185">Reference proteome</keyword>
<dbReference type="Pfam" id="PF00271">
    <property type="entry name" value="Helicase_C"/>
    <property type="match status" value="1"/>
</dbReference>
<organism evidence="3 4">
    <name type="scientific">Saliniradius amylolyticus</name>
    <dbReference type="NCBI Taxonomy" id="2183582"/>
    <lineage>
        <taxon>Bacteria</taxon>
        <taxon>Pseudomonadati</taxon>
        <taxon>Pseudomonadota</taxon>
        <taxon>Gammaproteobacteria</taxon>
        <taxon>Alteromonadales</taxon>
        <taxon>Alteromonadaceae</taxon>
        <taxon>Saliniradius</taxon>
    </lineage>
</organism>
<evidence type="ECO:0000313" key="3">
    <source>
        <dbReference type="EMBL" id="AWL12991.1"/>
    </source>
</evidence>
<gene>
    <name evidence="3" type="primary">rhlE</name>
    <name evidence="3" type="ORF">HMF8227_02539</name>
</gene>
<evidence type="ECO:0000313" key="4">
    <source>
        <dbReference type="Proteomes" id="UP000245728"/>
    </source>
</evidence>
<dbReference type="GO" id="GO:0016787">
    <property type="term" value="F:hydrolase activity"/>
    <property type="evidence" value="ECO:0007669"/>
    <property type="project" value="UniProtKB-KW"/>
</dbReference>